<reference evidence="1 2" key="1">
    <citation type="journal article" date="2021" name="BMC Genomics">
        <title>Datura genome reveals duplications of psychoactive alkaloid biosynthetic genes and high mutation rate following tissue culture.</title>
        <authorList>
            <person name="Rajewski A."/>
            <person name="Carter-House D."/>
            <person name="Stajich J."/>
            <person name="Litt A."/>
        </authorList>
    </citation>
    <scope>NUCLEOTIDE SEQUENCE [LARGE SCALE GENOMIC DNA]</scope>
    <source>
        <strain evidence="1">AR-01</strain>
    </source>
</reference>
<protein>
    <submittedName>
        <fullName evidence="1">Uncharacterized protein</fullName>
    </submittedName>
</protein>
<gene>
    <name evidence="1" type="ORF">HAX54_029162</name>
</gene>
<feature type="non-terminal residue" evidence="1">
    <location>
        <position position="1"/>
    </location>
</feature>
<evidence type="ECO:0000313" key="1">
    <source>
        <dbReference type="EMBL" id="MCD7455686.1"/>
    </source>
</evidence>
<organism evidence="1 2">
    <name type="scientific">Datura stramonium</name>
    <name type="common">Jimsonweed</name>
    <name type="synonym">Common thornapple</name>
    <dbReference type="NCBI Taxonomy" id="4076"/>
    <lineage>
        <taxon>Eukaryota</taxon>
        <taxon>Viridiplantae</taxon>
        <taxon>Streptophyta</taxon>
        <taxon>Embryophyta</taxon>
        <taxon>Tracheophyta</taxon>
        <taxon>Spermatophyta</taxon>
        <taxon>Magnoliopsida</taxon>
        <taxon>eudicotyledons</taxon>
        <taxon>Gunneridae</taxon>
        <taxon>Pentapetalae</taxon>
        <taxon>asterids</taxon>
        <taxon>lamiids</taxon>
        <taxon>Solanales</taxon>
        <taxon>Solanaceae</taxon>
        <taxon>Solanoideae</taxon>
        <taxon>Datureae</taxon>
        <taxon>Datura</taxon>
    </lineage>
</organism>
<comment type="caution">
    <text evidence="1">The sequence shown here is derived from an EMBL/GenBank/DDBJ whole genome shotgun (WGS) entry which is preliminary data.</text>
</comment>
<proteinExistence type="predicted"/>
<dbReference type="Proteomes" id="UP000823775">
    <property type="component" value="Unassembled WGS sequence"/>
</dbReference>
<evidence type="ECO:0000313" key="2">
    <source>
        <dbReference type="Proteomes" id="UP000823775"/>
    </source>
</evidence>
<dbReference type="EMBL" id="JACEIK010000361">
    <property type="protein sequence ID" value="MCD7455686.1"/>
    <property type="molecule type" value="Genomic_DNA"/>
</dbReference>
<accession>A0ABS8SA00</accession>
<name>A0ABS8SA00_DATST</name>
<keyword evidence="2" id="KW-1185">Reference proteome</keyword>
<sequence>SGKVTVDPPRSVVTDEIVEPVVIDDNKVADSKEQILVEDYCCCPQVYGSYK</sequence>